<dbReference type="PANTHER" id="PTHR31220">
    <property type="entry name" value="HYCCIN RELATED"/>
    <property type="match status" value="1"/>
</dbReference>
<dbReference type="GO" id="GO:0046854">
    <property type="term" value="P:phosphatidylinositol phosphate biosynthetic process"/>
    <property type="evidence" value="ECO:0007669"/>
    <property type="project" value="TreeGrafter"/>
</dbReference>
<protein>
    <submittedName>
        <fullName evidence="8">Putative hyccin</fullName>
    </submittedName>
</protein>
<evidence type="ECO:0000256" key="4">
    <source>
        <dbReference type="ARBA" id="ARBA00022490"/>
    </source>
</evidence>
<dbReference type="GO" id="GO:0005829">
    <property type="term" value="C:cytosol"/>
    <property type="evidence" value="ECO:0007669"/>
    <property type="project" value="UniProtKB-SubCell"/>
</dbReference>
<gene>
    <name evidence="8" type="ORF">RchiOBHm_Chr7g0220241</name>
</gene>
<dbReference type="GO" id="GO:0072659">
    <property type="term" value="P:protein localization to plasma membrane"/>
    <property type="evidence" value="ECO:0007669"/>
    <property type="project" value="TreeGrafter"/>
</dbReference>
<evidence type="ECO:0000256" key="6">
    <source>
        <dbReference type="ARBA" id="ARBA00034482"/>
    </source>
</evidence>
<comment type="subcellular location">
    <subcellularLocation>
        <location evidence="1">Cell membrane</location>
    </subcellularLocation>
    <subcellularLocation>
        <location evidence="2">Cytoplasm</location>
        <location evidence="2">Cytosol</location>
    </subcellularLocation>
</comment>
<dbReference type="PANTHER" id="PTHR31220:SF10">
    <property type="entry name" value="HYCCIN"/>
    <property type="match status" value="1"/>
</dbReference>
<comment type="caution">
    <text evidence="8">The sequence shown here is derived from an EMBL/GenBank/DDBJ whole genome shotgun (WGS) entry which is preliminary data.</text>
</comment>
<keyword evidence="4" id="KW-0963">Cytoplasm</keyword>
<dbReference type="Gramene" id="PRQ19714">
    <property type="protein sequence ID" value="PRQ19714"/>
    <property type="gene ID" value="RchiOBHm_Chr7g0220241"/>
</dbReference>
<feature type="region of interest" description="Disordered" evidence="7">
    <location>
        <begin position="271"/>
        <end position="293"/>
    </location>
</feature>
<sequence length="384" mass="41274">MSNDPSTTTSSIAGDTTTATTDDTISTATTIPEDATSSTALTSTTKASTSLDSSSSSTSSKPQAAAILSLSAILPSLSSTSHTTARSLLHDPHTSSQISSLLKQPDSGAGDNNLCRWLYDTFQSSDPDLQLLVLRFLPLVAGLYLSRVPLRIPLAGFEAVLLALYAHETASRDGHSITVNVPDVSHPSLYHETKAAAVKSNATGLNLTVISPSLEPHGTVRSTRRARIVGVALELYYTKIYEMPVESKIDFCEFCKVWAGQDGEMYKQDLEKSSGNKINEGKEEGSLGNNDKEGMGRVPLPCELLQPVLRILGHCLLCPNQNKKLTDKASEACRSLYARSMHDINPKAILATGSLLRLANMAFDSTKQDLFDPTDVPKSRVISM</sequence>
<evidence type="ECO:0000313" key="8">
    <source>
        <dbReference type="EMBL" id="PRQ19714.1"/>
    </source>
</evidence>
<evidence type="ECO:0000256" key="1">
    <source>
        <dbReference type="ARBA" id="ARBA00004236"/>
    </source>
</evidence>
<dbReference type="AlphaFoldDB" id="A0A2P6PCQ7"/>
<evidence type="ECO:0000313" key="9">
    <source>
        <dbReference type="Proteomes" id="UP000238479"/>
    </source>
</evidence>
<proteinExistence type="inferred from homology"/>
<reference evidence="8 9" key="1">
    <citation type="journal article" date="2018" name="Nat. Genet.">
        <title>The Rosa genome provides new insights in the design of modern roses.</title>
        <authorList>
            <person name="Bendahmane M."/>
        </authorList>
    </citation>
    <scope>NUCLEOTIDE SEQUENCE [LARGE SCALE GENOMIC DNA]</scope>
    <source>
        <strain evidence="9">cv. Old Blush</strain>
    </source>
</reference>
<evidence type="ECO:0000256" key="2">
    <source>
        <dbReference type="ARBA" id="ARBA00004514"/>
    </source>
</evidence>
<keyword evidence="5" id="KW-0472">Membrane</keyword>
<dbReference type="InterPro" id="IPR018619">
    <property type="entry name" value="Hyccin"/>
</dbReference>
<keyword evidence="9" id="KW-1185">Reference proteome</keyword>
<dbReference type="Proteomes" id="UP000238479">
    <property type="component" value="Chromosome 7"/>
</dbReference>
<organism evidence="8 9">
    <name type="scientific">Rosa chinensis</name>
    <name type="common">China rose</name>
    <dbReference type="NCBI Taxonomy" id="74649"/>
    <lineage>
        <taxon>Eukaryota</taxon>
        <taxon>Viridiplantae</taxon>
        <taxon>Streptophyta</taxon>
        <taxon>Embryophyta</taxon>
        <taxon>Tracheophyta</taxon>
        <taxon>Spermatophyta</taxon>
        <taxon>Magnoliopsida</taxon>
        <taxon>eudicotyledons</taxon>
        <taxon>Gunneridae</taxon>
        <taxon>Pentapetalae</taxon>
        <taxon>rosids</taxon>
        <taxon>fabids</taxon>
        <taxon>Rosales</taxon>
        <taxon>Rosaceae</taxon>
        <taxon>Rosoideae</taxon>
        <taxon>Rosoideae incertae sedis</taxon>
        <taxon>Rosa</taxon>
    </lineage>
</organism>
<dbReference type="Pfam" id="PF09790">
    <property type="entry name" value="Hyccin"/>
    <property type="match status" value="1"/>
</dbReference>
<dbReference type="OMA" id="WAGQDGD"/>
<dbReference type="EMBL" id="PDCK01000045">
    <property type="protein sequence ID" value="PRQ19714.1"/>
    <property type="molecule type" value="Genomic_DNA"/>
</dbReference>
<dbReference type="OrthoDB" id="18937at2759"/>
<dbReference type="STRING" id="74649.A0A2P6PCQ7"/>
<evidence type="ECO:0000256" key="3">
    <source>
        <dbReference type="ARBA" id="ARBA00022475"/>
    </source>
</evidence>
<feature type="compositionally biased region" description="Low complexity" evidence="7">
    <location>
        <begin position="7"/>
        <end position="59"/>
    </location>
</feature>
<keyword evidence="3" id="KW-1003">Cell membrane</keyword>
<dbReference type="GO" id="GO:0005886">
    <property type="term" value="C:plasma membrane"/>
    <property type="evidence" value="ECO:0007669"/>
    <property type="project" value="UniProtKB-SubCell"/>
</dbReference>
<feature type="region of interest" description="Disordered" evidence="7">
    <location>
        <begin position="1"/>
        <end position="59"/>
    </location>
</feature>
<evidence type="ECO:0000256" key="7">
    <source>
        <dbReference type="SAM" id="MobiDB-lite"/>
    </source>
</evidence>
<name>A0A2P6PCQ7_ROSCH</name>
<comment type="similarity">
    <text evidence="6">Belongs to the Hyccin family.</text>
</comment>
<evidence type="ECO:0000256" key="5">
    <source>
        <dbReference type="ARBA" id="ARBA00023136"/>
    </source>
</evidence>
<accession>A0A2P6PCQ7</accession>